<evidence type="ECO:0000313" key="2">
    <source>
        <dbReference type="Proteomes" id="UP001497382"/>
    </source>
</evidence>
<gene>
    <name evidence="1" type="ORF">LARSCL_LOCUS13498</name>
</gene>
<keyword evidence="2" id="KW-1185">Reference proteome</keyword>
<accession>A0AAV2APE5</accession>
<reference evidence="1 2" key="1">
    <citation type="submission" date="2024-04" db="EMBL/GenBank/DDBJ databases">
        <authorList>
            <person name="Rising A."/>
            <person name="Reimegard J."/>
            <person name="Sonavane S."/>
            <person name="Akerstrom W."/>
            <person name="Nylinder S."/>
            <person name="Hedman E."/>
            <person name="Kallberg Y."/>
        </authorList>
    </citation>
    <scope>NUCLEOTIDE SEQUENCE [LARGE SCALE GENOMIC DNA]</scope>
</reference>
<name>A0AAV2APE5_9ARAC</name>
<feature type="non-terminal residue" evidence="1">
    <location>
        <position position="78"/>
    </location>
</feature>
<organism evidence="1 2">
    <name type="scientific">Larinioides sclopetarius</name>
    <dbReference type="NCBI Taxonomy" id="280406"/>
    <lineage>
        <taxon>Eukaryota</taxon>
        <taxon>Metazoa</taxon>
        <taxon>Ecdysozoa</taxon>
        <taxon>Arthropoda</taxon>
        <taxon>Chelicerata</taxon>
        <taxon>Arachnida</taxon>
        <taxon>Araneae</taxon>
        <taxon>Araneomorphae</taxon>
        <taxon>Entelegynae</taxon>
        <taxon>Araneoidea</taxon>
        <taxon>Araneidae</taxon>
        <taxon>Larinioides</taxon>
    </lineage>
</organism>
<dbReference type="EMBL" id="CAXIEN010000187">
    <property type="protein sequence ID" value="CAL1285059.1"/>
    <property type="molecule type" value="Genomic_DNA"/>
</dbReference>
<dbReference type="AlphaFoldDB" id="A0AAV2APE5"/>
<sequence>MATHASQTENGSYAMGGYEVTDDSEQPMMFKVCLSAVKADQSLPPKRSHVGVFDVTCIRTKEENQEAYRLKNWKAWKR</sequence>
<comment type="caution">
    <text evidence="1">The sequence shown here is derived from an EMBL/GenBank/DDBJ whole genome shotgun (WGS) entry which is preliminary data.</text>
</comment>
<dbReference type="Proteomes" id="UP001497382">
    <property type="component" value="Unassembled WGS sequence"/>
</dbReference>
<protein>
    <submittedName>
        <fullName evidence="1">Uncharacterized protein</fullName>
    </submittedName>
</protein>
<proteinExistence type="predicted"/>
<evidence type="ECO:0000313" key="1">
    <source>
        <dbReference type="EMBL" id="CAL1285059.1"/>
    </source>
</evidence>